<protein>
    <submittedName>
        <fullName evidence="2">Uncharacterized protein</fullName>
    </submittedName>
</protein>
<accession>A0A5B3GGM3</accession>
<sequence>MMYECRNRLGERIGHAYTKQQAEEMIRHANWLLDQKRGTPEYEQRVVRAQKAEEKEMNATGVGIIAGVIFFIICIIMALS</sequence>
<gene>
    <name evidence="2" type="ORF">F2Y07_13865</name>
</gene>
<dbReference type="Proteomes" id="UP000322658">
    <property type="component" value="Unassembled WGS sequence"/>
</dbReference>
<evidence type="ECO:0000313" key="3">
    <source>
        <dbReference type="Proteomes" id="UP000322658"/>
    </source>
</evidence>
<proteinExistence type="predicted"/>
<keyword evidence="1" id="KW-0472">Membrane</keyword>
<dbReference type="RefSeq" id="WP_042493095.1">
    <property type="nucleotide sequence ID" value="NZ_VVXJ01000049.1"/>
</dbReference>
<dbReference type="EMBL" id="VVXJ01000049">
    <property type="protein sequence ID" value="KAA2372630.1"/>
    <property type="molecule type" value="Genomic_DNA"/>
</dbReference>
<keyword evidence="1" id="KW-1133">Transmembrane helix</keyword>
<organism evidence="2 3">
    <name type="scientific">Alistipes shahii</name>
    <dbReference type="NCBI Taxonomy" id="328814"/>
    <lineage>
        <taxon>Bacteria</taxon>
        <taxon>Pseudomonadati</taxon>
        <taxon>Bacteroidota</taxon>
        <taxon>Bacteroidia</taxon>
        <taxon>Bacteroidales</taxon>
        <taxon>Rikenellaceae</taxon>
        <taxon>Alistipes</taxon>
    </lineage>
</organism>
<evidence type="ECO:0000256" key="1">
    <source>
        <dbReference type="SAM" id="Phobius"/>
    </source>
</evidence>
<feature type="transmembrane region" description="Helical" evidence="1">
    <location>
        <begin position="58"/>
        <end position="79"/>
    </location>
</feature>
<dbReference type="AlphaFoldDB" id="A0A5B3GGM3"/>
<reference evidence="2 3" key="1">
    <citation type="journal article" date="2019" name="Nat. Med.">
        <title>A library of human gut bacterial isolates paired with longitudinal multiomics data enables mechanistic microbiome research.</title>
        <authorList>
            <person name="Poyet M."/>
            <person name="Groussin M."/>
            <person name="Gibbons S.M."/>
            <person name="Avila-Pacheco J."/>
            <person name="Jiang X."/>
            <person name="Kearney S.M."/>
            <person name="Perrotta A.R."/>
            <person name="Berdy B."/>
            <person name="Zhao S."/>
            <person name="Lieberman T.D."/>
            <person name="Swanson P.K."/>
            <person name="Smith M."/>
            <person name="Roesemann S."/>
            <person name="Alexander J.E."/>
            <person name="Rich S.A."/>
            <person name="Livny J."/>
            <person name="Vlamakis H."/>
            <person name="Clish C."/>
            <person name="Bullock K."/>
            <person name="Deik A."/>
            <person name="Scott J."/>
            <person name="Pierce K.A."/>
            <person name="Xavier R.J."/>
            <person name="Alm E.J."/>
        </authorList>
    </citation>
    <scope>NUCLEOTIDE SEQUENCE [LARGE SCALE GENOMIC DNA]</scope>
    <source>
        <strain evidence="2 3">BIOML-A1</strain>
    </source>
</reference>
<name>A0A5B3GGM3_9BACT</name>
<evidence type="ECO:0000313" key="2">
    <source>
        <dbReference type="EMBL" id="KAA2372630.1"/>
    </source>
</evidence>
<comment type="caution">
    <text evidence="2">The sequence shown here is derived from an EMBL/GenBank/DDBJ whole genome shotgun (WGS) entry which is preliminary data.</text>
</comment>
<keyword evidence="1" id="KW-0812">Transmembrane</keyword>